<dbReference type="EMBL" id="LDJM01000003">
    <property type="protein sequence ID" value="KRG79516.1"/>
    <property type="molecule type" value="Genomic_DNA"/>
</dbReference>
<organism evidence="2 3">
    <name type="scientific">Stenotrophomonas ginsengisoli</name>
    <dbReference type="NCBI Taxonomy" id="336566"/>
    <lineage>
        <taxon>Bacteria</taxon>
        <taxon>Pseudomonadati</taxon>
        <taxon>Pseudomonadota</taxon>
        <taxon>Gammaproteobacteria</taxon>
        <taxon>Lysobacterales</taxon>
        <taxon>Lysobacteraceae</taxon>
        <taxon>Stenotrophomonas</taxon>
    </lineage>
</organism>
<feature type="domain" description="Lysozyme inhibitor LprI-like N-terminal" evidence="1">
    <location>
        <begin position="22"/>
        <end position="108"/>
    </location>
</feature>
<sequence length="322" mass="35154">MPSGAQLLAGDVRHLSPQYGHCMATATALDARRRCVDAELKLHDHALNAAYAAARSTMSSGDRKILRDLQRQWLGQRDSRCPQPGDAAGRLDAQQCRTHMTLLRARQLQGSGAAALIAEAKVPPVQAQPATYTADAAPDDRGRIILQPGLGMISPHLQVIFKVTDCSDSGNVSTCQVQTMEVTRGAYQVAVTSVQPRLTRAGDGAYGTDAVLLNVTDLNGDGVPDLQVWQDNSGVYNVPVYAFYLFDVEGNRYVRANTLEAAIGGRDIDHIDNGRFVLRAKVSPCEREDKVIQLRGTELRVLLERRYNTCNGDRPTESELLE</sequence>
<dbReference type="InterPro" id="IPR009739">
    <property type="entry name" value="LprI-like_N"/>
</dbReference>
<dbReference type="Pfam" id="PF07007">
    <property type="entry name" value="LprI"/>
    <property type="match status" value="1"/>
</dbReference>
<dbReference type="Proteomes" id="UP000050956">
    <property type="component" value="Unassembled WGS sequence"/>
</dbReference>
<evidence type="ECO:0000259" key="1">
    <source>
        <dbReference type="Pfam" id="PF07007"/>
    </source>
</evidence>
<name>A0A0R0DAX2_9GAMM</name>
<evidence type="ECO:0000313" key="2">
    <source>
        <dbReference type="EMBL" id="KRG79516.1"/>
    </source>
</evidence>
<comment type="caution">
    <text evidence="2">The sequence shown here is derived from an EMBL/GenBank/DDBJ whole genome shotgun (WGS) entry which is preliminary data.</text>
</comment>
<evidence type="ECO:0000313" key="3">
    <source>
        <dbReference type="Proteomes" id="UP000050956"/>
    </source>
</evidence>
<dbReference type="NCBIfam" id="NF047539">
    <property type="entry name" value="XAC2610_fam"/>
    <property type="match status" value="1"/>
</dbReference>
<dbReference type="AlphaFoldDB" id="A0A0R0DAX2"/>
<dbReference type="InterPro" id="IPR058087">
    <property type="entry name" value="XAC2610_dom"/>
</dbReference>
<accession>A0A0R0DAX2</accession>
<dbReference type="Gene3D" id="1.20.1270.180">
    <property type="match status" value="1"/>
</dbReference>
<dbReference type="PATRIC" id="fig|336566.3.peg.1842"/>
<proteinExistence type="predicted"/>
<reference evidence="2 3" key="1">
    <citation type="submission" date="2015-05" db="EMBL/GenBank/DDBJ databases">
        <title>Genome sequencing and analysis of members of genus Stenotrophomonas.</title>
        <authorList>
            <person name="Patil P.P."/>
            <person name="Midha S."/>
            <person name="Patil P.B."/>
        </authorList>
    </citation>
    <scope>NUCLEOTIDE SEQUENCE [LARGE SCALE GENOMIC DNA]</scope>
    <source>
        <strain evidence="2 3">DSM 24757</strain>
    </source>
</reference>
<keyword evidence="3" id="KW-1185">Reference proteome</keyword>
<gene>
    <name evidence="2" type="ORF">ABB30_00860</name>
</gene>
<protein>
    <recommendedName>
        <fullName evidence="1">Lysozyme inhibitor LprI-like N-terminal domain-containing protein</fullName>
    </recommendedName>
</protein>
<dbReference type="STRING" id="336566.ABB30_00860"/>